<accession>A0A8C0FVX4</accession>
<evidence type="ECO:0000256" key="1">
    <source>
        <dbReference type="SAM" id="Phobius"/>
    </source>
</evidence>
<feature type="transmembrane region" description="Helical" evidence="1">
    <location>
        <begin position="20"/>
        <end position="46"/>
    </location>
</feature>
<keyword evidence="1" id="KW-1133">Transmembrane helix</keyword>
<dbReference type="Ensembl" id="ENSCABT00000000119.1">
    <property type="protein sequence ID" value="ENSCABP00000000103.1"/>
    <property type="gene ID" value="ENSCABG00000000096.1"/>
</dbReference>
<keyword evidence="1" id="KW-0812">Transmembrane</keyword>
<dbReference type="Proteomes" id="UP000694404">
    <property type="component" value="Unplaced"/>
</dbReference>
<evidence type="ECO:0000313" key="2">
    <source>
        <dbReference type="Ensembl" id="ENSCABP00000000103.1"/>
    </source>
</evidence>
<dbReference type="GeneTree" id="ENSGT01040000244541"/>
<proteinExistence type="predicted"/>
<sequence length="70" mass="7851">SDPGSLLEQMSVSGSFECHYSIWGLLAFMTMALIVSLVINISYCIANKQKATMMIILKNVQFMATSIRRF</sequence>
<name>A0A8C0FVX4_CHEAB</name>
<keyword evidence="1" id="KW-0472">Membrane</keyword>
<dbReference type="OMA" id="NISHYMT"/>
<organism evidence="2 3">
    <name type="scientific">Chelonoidis abingdonii</name>
    <name type="common">Abingdon island giant tortoise</name>
    <name type="synonym">Testudo abingdonii</name>
    <dbReference type="NCBI Taxonomy" id="106734"/>
    <lineage>
        <taxon>Eukaryota</taxon>
        <taxon>Metazoa</taxon>
        <taxon>Chordata</taxon>
        <taxon>Craniata</taxon>
        <taxon>Vertebrata</taxon>
        <taxon>Euteleostomi</taxon>
        <taxon>Archelosauria</taxon>
        <taxon>Testudinata</taxon>
        <taxon>Testudines</taxon>
        <taxon>Cryptodira</taxon>
        <taxon>Durocryptodira</taxon>
        <taxon>Testudinoidea</taxon>
        <taxon>Testudinidae</taxon>
        <taxon>Chelonoidis</taxon>
    </lineage>
</organism>
<keyword evidence="3" id="KW-1185">Reference proteome</keyword>
<dbReference type="AlphaFoldDB" id="A0A8C0FVX4"/>
<protein>
    <submittedName>
        <fullName evidence="2">Uncharacterized protein</fullName>
    </submittedName>
</protein>
<reference evidence="2" key="2">
    <citation type="submission" date="2025-09" db="UniProtKB">
        <authorList>
            <consortium name="Ensembl"/>
        </authorList>
    </citation>
    <scope>IDENTIFICATION</scope>
</reference>
<evidence type="ECO:0000313" key="3">
    <source>
        <dbReference type="Proteomes" id="UP000694404"/>
    </source>
</evidence>
<reference evidence="2" key="1">
    <citation type="submission" date="2025-08" db="UniProtKB">
        <authorList>
            <consortium name="Ensembl"/>
        </authorList>
    </citation>
    <scope>IDENTIFICATION</scope>
</reference>